<name>B0CB34_ACAM1</name>
<dbReference type="RefSeq" id="WP_012161130.1">
    <property type="nucleotide sequence ID" value="NC_009925.1"/>
</dbReference>
<evidence type="ECO:0000259" key="1">
    <source>
        <dbReference type="PROSITE" id="PS51462"/>
    </source>
</evidence>
<dbReference type="STRING" id="329726.AM1_0468"/>
<dbReference type="AlphaFoldDB" id="B0CB34"/>
<organism evidence="2 3">
    <name type="scientific">Acaryochloris marina (strain MBIC 11017)</name>
    <dbReference type="NCBI Taxonomy" id="329726"/>
    <lineage>
        <taxon>Bacteria</taxon>
        <taxon>Bacillati</taxon>
        <taxon>Cyanobacteriota</taxon>
        <taxon>Cyanophyceae</taxon>
        <taxon>Acaryochloridales</taxon>
        <taxon>Acaryochloridaceae</taxon>
        <taxon>Acaryochloris</taxon>
    </lineage>
</organism>
<dbReference type="KEGG" id="amr:AM1_0468"/>
<dbReference type="SUPFAM" id="SSF55811">
    <property type="entry name" value="Nudix"/>
    <property type="match status" value="1"/>
</dbReference>
<reference evidence="2 3" key="1">
    <citation type="journal article" date="2008" name="Proc. Natl. Acad. Sci. U.S.A.">
        <title>Niche adaptation and genome expansion in the chlorophyll d-producing cyanobacterium Acaryochloris marina.</title>
        <authorList>
            <person name="Swingley W.D."/>
            <person name="Chen M."/>
            <person name="Cheung P.C."/>
            <person name="Conrad A.L."/>
            <person name="Dejesa L.C."/>
            <person name="Hao J."/>
            <person name="Honchak B.M."/>
            <person name="Karbach L.E."/>
            <person name="Kurdoglu A."/>
            <person name="Lahiri S."/>
            <person name="Mastrian S.D."/>
            <person name="Miyashita H."/>
            <person name="Page L."/>
            <person name="Ramakrishna P."/>
            <person name="Satoh S."/>
            <person name="Sattley W.M."/>
            <person name="Shimada Y."/>
            <person name="Taylor H.L."/>
            <person name="Tomo T."/>
            <person name="Tsuchiya T."/>
            <person name="Wang Z.T."/>
            <person name="Raymond J."/>
            <person name="Mimuro M."/>
            <person name="Blankenship R.E."/>
            <person name="Touchman J.W."/>
        </authorList>
    </citation>
    <scope>NUCLEOTIDE SEQUENCE [LARGE SCALE GENOMIC DNA]</scope>
    <source>
        <strain evidence="3">MBIC 11017</strain>
    </source>
</reference>
<dbReference type="GO" id="GO:0016787">
    <property type="term" value="F:hydrolase activity"/>
    <property type="evidence" value="ECO:0007669"/>
    <property type="project" value="UniProtKB-KW"/>
</dbReference>
<accession>B0CB34</accession>
<dbReference type="EMBL" id="CP000828">
    <property type="protein sequence ID" value="ABW25524.1"/>
    <property type="molecule type" value="Genomic_DNA"/>
</dbReference>
<dbReference type="HOGENOM" id="CLU_1494609_0_0_3"/>
<dbReference type="PROSITE" id="PS51462">
    <property type="entry name" value="NUDIX"/>
    <property type="match status" value="1"/>
</dbReference>
<dbReference type="Gene3D" id="3.90.79.10">
    <property type="entry name" value="Nucleoside Triphosphate Pyrophosphohydrolase"/>
    <property type="match status" value="1"/>
</dbReference>
<dbReference type="Proteomes" id="UP000000268">
    <property type="component" value="Chromosome"/>
</dbReference>
<protein>
    <submittedName>
        <fullName evidence="2">Hydrolase, NUDIX family, putative</fullName>
    </submittedName>
</protein>
<dbReference type="InterPro" id="IPR000086">
    <property type="entry name" value="NUDIX_hydrolase_dom"/>
</dbReference>
<sequence>MASQDWQVCDRILELRSKWLTLISEQWQTDQGQRLEYWRVEKADSVIVLPLLNQQLILASPMYRPGVHTQTLDFPGGRLAEGQSPKDAAMVILQRELGIDAHDLRSITPVNHQGWAINSSFSNQYLYGVVAELHPQTQLDPEYVGATYDVSRAGLQSLLDVLLCLQCRAIHLEWSLYQPI</sequence>
<evidence type="ECO:0000313" key="3">
    <source>
        <dbReference type="Proteomes" id="UP000000268"/>
    </source>
</evidence>
<dbReference type="OrthoDB" id="453003at2"/>
<gene>
    <name evidence="2" type="ordered locus">AM1_0468</name>
</gene>
<feature type="domain" description="Nudix hydrolase" evidence="1">
    <location>
        <begin position="38"/>
        <end position="180"/>
    </location>
</feature>
<dbReference type="eggNOG" id="COG0494">
    <property type="taxonomic scope" value="Bacteria"/>
</dbReference>
<dbReference type="InterPro" id="IPR015797">
    <property type="entry name" value="NUDIX_hydrolase-like_dom_sf"/>
</dbReference>
<evidence type="ECO:0000313" key="2">
    <source>
        <dbReference type="EMBL" id="ABW25524.1"/>
    </source>
</evidence>
<keyword evidence="3" id="KW-1185">Reference proteome</keyword>
<dbReference type="Pfam" id="PF00293">
    <property type="entry name" value="NUDIX"/>
    <property type="match status" value="1"/>
</dbReference>
<keyword evidence="2" id="KW-0378">Hydrolase</keyword>
<proteinExistence type="predicted"/>